<sequence length="32" mass="3341">MRREASGNPRVSRFCLGIGPHLVGSCLGLGLS</sequence>
<protein>
    <submittedName>
        <fullName evidence="1">Uncharacterized protein</fullName>
    </submittedName>
</protein>
<dbReference type="EMBL" id="JRRC01046870">
    <property type="protein sequence ID" value="KHF98647.1"/>
    <property type="molecule type" value="Genomic_DNA"/>
</dbReference>
<keyword evidence="2" id="KW-1185">Reference proteome</keyword>
<dbReference type="Proteomes" id="UP000032142">
    <property type="component" value="Unassembled WGS sequence"/>
</dbReference>
<evidence type="ECO:0000313" key="2">
    <source>
        <dbReference type="Proteomes" id="UP000032142"/>
    </source>
</evidence>
<proteinExistence type="predicted"/>
<evidence type="ECO:0000313" key="1">
    <source>
        <dbReference type="EMBL" id="KHF98647.1"/>
    </source>
</evidence>
<dbReference type="PROSITE" id="PS51257">
    <property type="entry name" value="PROKAR_LIPOPROTEIN"/>
    <property type="match status" value="1"/>
</dbReference>
<comment type="caution">
    <text evidence="1">The sequence shown here is derived from an EMBL/GenBank/DDBJ whole genome shotgun (WGS) entry which is preliminary data.</text>
</comment>
<reference evidence="2" key="1">
    <citation type="submission" date="2014-09" db="EMBL/GenBank/DDBJ databases">
        <authorList>
            <person name="Mudge J."/>
            <person name="Ramaraj T."/>
            <person name="Lindquist I.E."/>
            <person name="Bharti A.K."/>
            <person name="Sundararajan A."/>
            <person name="Cameron C.T."/>
            <person name="Woodward J.E."/>
            <person name="May G.D."/>
            <person name="Brubaker C."/>
            <person name="Broadhvest J."/>
            <person name="Wilkins T.A."/>
        </authorList>
    </citation>
    <scope>NUCLEOTIDE SEQUENCE</scope>
    <source>
        <strain evidence="2">cv. AKA8401</strain>
    </source>
</reference>
<dbReference type="AlphaFoldDB" id="A0A0B0M961"/>
<accession>A0A0B0M961</accession>
<organism evidence="1 2">
    <name type="scientific">Gossypium arboreum</name>
    <name type="common">Tree cotton</name>
    <name type="synonym">Gossypium nanking</name>
    <dbReference type="NCBI Taxonomy" id="29729"/>
    <lineage>
        <taxon>Eukaryota</taxon>
        <taxon>Viridiplantae</taxon>
        <taxon>Streptophyta</taxon>
        <taxon>Embryophyta</taxon>
        <taxon>Tracheophyta</taxon>
        <taxon>Spermatophyta</taxon>
        <taxon>Magnoliopsida</taxon>
        <taxon>eudicotyledons</taxon>
        <taxon>Gunneridae</taxon>
        <taxon>Pentapetalae</taxon>
        <taxon>rosids</taxon>
        <taxon>malvids</taxon>
        <taxon>Malvales</taxon>
        <taxon>Malvaceae</taxon>
        <taxon>Malvoideae</taxon>
        <taxon>Gossypium</taxon>
    </lineage>
</organism>
<gene>
    <name evidence="1" type="ORF">F383_37815</name>
</gene>
<name>A0A0B0M961_GOSAR</name>